<dbReference type="Proteomes" id="UP000050901">
    <property type="component" value="Unassembled WGS sequence"/>
</dbReference>
<proteinExistence type="predicted"/>
<evidence type="ECO:0000256" key="1">
    <source>
        <dbReference type="SAM" id="Phobius"/>
    </source>
</evidence>
<dbReference type="AlphaFoldDB" id="A0A0R1P8E2"/>
<dbReference type="PATRIC" id="fig|1423771.3.peg.1986"/>
<protein>
    <recommendedName>
        <fullName evidence="4">Inner membrane protein yeeR</fullName>
    </recommendedName>
</protein>
<gene>
    <name evidence="2" type="ORF">FC47_GL001916</name>
</gene>
<accession>A0A0R1P8E2</accession>
<dbReference type="RefSeq" id="WP_056968152.1">
    <property type="nucleotide sequence ID" value="NZ_AZEQ01000008.1"/>
</dbReference>
<comment type="caution">
    <text evidence="2">The sequence shown here is derived from an EMBL/GenBank/DDBJ whole genome shotgun (WGS) entry which is preliminary data.</text>
</comment>
<keyword evidence="1" id="KW-1133">Transmembrane helix</keyword>
<evidence type="ECO:0000313" key="3">
    <source>
        <dbReference type="Proteomes" id="UP000050901"/>
    </source>
</evidence>
<keyword evidence="1" id="KW-0472">Membrane</keyword>
<reference evidence="2 3" key="1">
    <citation type="journal article" date="2015" name="Genome Announc.">
        <title>Expanding the biotechnology potential of lactobacilli through comparative genomics of 213 strains and associated genera.</title>
        <authorList>
            <person name="Sun Z."/>
            <person name="Harris H.M."/>
            <person name="McCann A."/>
            <person name="Guo C."/>
            <person name="Argimon S."/>
            <person name="Zhang W."/>
            <person name="Yang X."/>
            <person name="Jeffery I.B."/>
            <person name="Cooney J.C."/>
            <person name="Kagawa T.F."/>
            <person name="Liu W."/>
            <person name="Song Y."/>
            <person name="Salvetti E."/>
            <person name="Wrobel A."/>
            <person name="Rasinkangas P."/>
            <person name="Parkhill J."/>
            <person name="Rea M.C."/>
            <person name="O'Sullivan O."/>
            <person name="Ritari J."/>
            <person name="Douillard F.P."/>
            <person name="Paul Ross R."/>
            <person name="Yang R."/>
            <person name="Briner A.E."/>
            <person name="Felis G.E."/>
            <person name="de Vos W.M."/>
            <person name="Barrangou R."/>
            <person name="Klaenhammer T.R."/>
            <person name="Caufield P.W."/>
            <person name="Cui Y."/>
            <person name="Zhang H."/>
            <person name="O'Toole P.W."/>
        </authorList>
    </citation>
    <scope>NUCLEOTIDE SEQUENCE [LARGE SCALE GENOMIC DNA]</scope>
    <source>
        <strain evidence="2 3">DSM 13345</strain>
    </source>
</reference>
<evidence type="ECO:0008006" key="4">
    <source>
        <dbReference type="Google" id="ProtNLM"/>
    </source>
</evidence>
<sequence>MDELILIAILIGGYYAGKKIFGNSKAAGWIGVGLAILVLAGLFASSLFLIEVVLFVIFTSLIIRWTHNYFAVSKEIRAWRRAKYPETSPYKISSDLTEAIYESDDAEPDIPYNRVSAFNDNNDILTENDGVIPIYYDAKPADNEMAFREFGTLITTKGVLYKKQVEDPETKDSKTKSYIAETTVLPFSNAYKVTFDEENDVLTVYYANRHTKQLSECGNGKLLYKAFTTAINNGWTRNADRILKKTWAVQEESLKNIDKVVKKAEKSAKIQEANRLNTKSAMLSSSHINTLNQQFKTQQLNARFGASQGHGVAAEQANWASDYFKGFNPSAEGHSNVKSGADRIRQISGEMIQTKYYASARSGVNNFLKKGYVNGNGKLMTLEVPKDQYKEAIGIMRKKIELGQVPNETNPKNAANYVKKGALTYRQSKVATLSIFDRDSTIKIQGKEVQVPFAEKLVVSAGTDFLTGAAAAAPMSVVNFVWIYANNRWQGVDRTTATKNAMIGFAKPMLIGGLMYTVASQFAGSELAMKTAAKFGIEKASRDVIAKRTMGALTVVVAVGPDAVNCLVGKISFQQLVKNTAVTGAGMAVGGALGTAIPVPVVGTLAGSMLGGFVAKKVLDHFSEDDSVIMARIAKQEFIEVVMFMPLTKEEFNDIAQTVFDPKEAPKLFKLMFQNGGRDREGIEKSRKYIDETLENLVVSKFKARESFDDEIIEAVRDEFGNFEMAAN</sequence>
<evidence type="ECO:0000313" key="2">
    <source>
        <dbReference type="EMBL" id="KRL25882.1"/>
    </source>
</evidence>
<dbReference type="EMBL" id="AZEQ01000008">
    <property type="protein sequence ID" value="KRL25882.1"/>
    <property type="molecule type" value="Genomic_DNA"/>
</dbReference>
<organism evidence="2 3">
    <name type="scientific">Limosilactobacillus mucosae DSM 13345</name>
    <dbReference type="NCBI Taxonomy" id="1423771"/>
    <lineage>
        <taxon>Bacteria</taxon>
        <taxon>Bacillati</taxon>
        <taxon>Bacillota</taxon>
        <taxon>Bacilli</taxon>
        <taxon>Lactobacillales</taxon>
        <taxon>Lactobacillaceae</taxon>
        <taxon>Limosilactobacillus</taxon>
    </lineage>
</organism>
<keyword evidence="1" id="KW-0812">Transmembrane</keyword>
<name>A0A0R1P8E2_LIMMU</name>
<feature type="transmembrane region" description="Helical" evidence="1">
    <location>
        <begin position="26"/>
        <end position="46"/>
    </location>
</feature>